<evidence type="ECO:0000256" key="3">
    <source>
        <dbReference type="SAM" id="SignalP"/>
    </source>
</evidence>
<dbReference type="EMBL" id="FNVO01000005">
    <property type="protein sequence ID" value="SEG48267.1"/>
    <property type="molecule type" value="Genomic_DNA"/>
</dbReference>
<evidence type="ECO:0000313" key="6">
    <source>
        <dbReference type="Proteomes" id="UP000236723"/>
    </source>
</evidence>
<dbReference type="PANTHER" id="PTHR30483">
    <property type="entry name" value="LEUCINE-SPECIFIC-BINDING PROTEIN"/>
    <property type="match status" value="1"/>
</dbReference>
<keyword evidence="2 3" id="KW-0732">Signal</keyword>
<dbReference type="PROSITE" id="PS51257">
    <property type="entry name" value="PROKAR_LIPOPROTEIN"/>
    <property type="match status" value="1"/>
</dbReference>
<feature type="signal peptide" evidence="3">
    <location>
        <begin position="1"/>
        <end position="29"/>
    </location>
</feature>
<protein>
    <submittedName>
        <fullName evidence="5">ABC-type branched-chain amino acid transport system, substrate-binding protein</fullName>
    </submittedName>
</protein>
<dbReference type="Gene3D" id="3.40.50.2300">
    <property type="match status" value="2"/>
</dbReference>
<dbReference type="InterPro" id="IPR028082">
    <property type="entry name" value="Peripla_BP_I"/>
</dbReference>
<dbReference type="OrthoDB" id="3563031at2"/>
<feature type="domain" description="Leucine-binding protein" evidence="4">
    <location>
        <begin position="39"/>
        <end position="371"/>
    </location>
</feature>
<dbReference type="PANTHER" id="PTHR30483:SF6">
    <property type="entry name" value="PERIPLASMIC BINDING PROTEIN OF ABC TRANSPORTER FOR NATURAL AMINO ACIDS"/>
    <property type="match status" value="1"/>
</dbReference>
<evidence type="ECO:0000259" key="4">
    <source>
        <dbReference type="Pfam" id="PF13458"/>
    </source>
</evidence>
<dbReference type="AlphaFoldDB" id="A0A1H6AJL8"/>
<evidence type="ECO:0000256" key="2">
    <source>
        <dbReference type="ARBA" id="ARBA00022729"/>
    </source>
</evidence>
<gene>
    <name evidence="5" type="ORF">SAMN04489712_105466</name>
</gene>
<dbReference type="InterPro" id="IPR028081">
    <property type="entry name" value="Leu-bd"/>
</dbReference>
<evidence type="ECO:0000256" key="1">
    <source>
        <dbReference type="ARBA" id="ARBA00010062"/>
    </source>
</evidence>
<reference evidence="6" key="1">
    <citation type="submission" date="2016-10" db="EMBL/GenBank/DDBJ databases">
        <authorList>
            <person name="Varghese N."/>
            <person name="Submissions S."/>
        </authorList>
    </citation>
    <scope>NUCLEOTIDE SEQUENCE [LARGE SCALE GENOMIC DNA]</scope>
    <source>
        <strain evidence="6">DSM 43163</strain>
    </source>
</reference>
<accession>A0A1H6AJL8</accession>
<proteinExistence type="inferred from homology"/>
<organism evidence="5 6">
    <name type="scientific">Thermomonospora echinospora</name>
    <dbReference type="NCBI Taxonomy" id="1992"/>
    <lineage>
        <taxon>Bacteria</taxon>
        <taxon>Bacillati</taxon>
        <taxon>Actinomycetota</taxon>
        <taxon>Actinomycetes</taxon>
        <taxon>Streptosporangiales</taxon>
        <taxon>Thermomonosporaceae</taxon>
        <taxon>Thermomonospora</taxon>
    </lineage>
</organism>
<dbReference type="InterPro" id="IPR051010">
    <property type="entry name" value="BCAA_transport"/>
</dbReference>
<dbReference type="Pfam" id="PF13458">
    <property type="entry name" value="Peripla_BP_6"/>
    <property type="match status" value="1"/>
</dbReference>
<name>A0A1H6AJL8_9ACTN</name>
<dbReference type="Proteomes" id="UP000236723">
    <property type="component" value="Unassembled WGS sequence"/>
</dbReference>
<feature type="chain" id="PRO_5009292840" evidence="3">
    <location>
        <begin position="30"/>
        <end position="395"/>
    </location>
</feature>
<keyword evidence="6" id="KW-1185">Reference proteome</keyword>
<dbReference type="SUPFAM" id="SSF53822">
    <property type="entry name" value="Periplasmic binding protein-like I"/>
    <property type="match status" value="1"/>
</dbReference>
<sequence length="395" mass="40913">MFTRKLRPVTAAVVLGVAAVSACSAPGQAEQPAEGFPREIRIGVPLDTSGPVGPVVEIGLSEREGIRVAAAEINESGLLGDSKIVLMETDTAANRNEAVKAVTQYVDKGVHGIVGFTLTPSFAAAAPVAQRTKIPVVAVGLSGGGVEETGDLVFRTYPNVATTVYPPADVAFAKDFGAKTAGLIYASDNDSSVAINKARKEALEKAGVKVVENVAIGSQDTELRAALTKLKGASPDVVVASTTPGQVPAFASQAAEVGLDSRMITVDGTQTPATLKAAGEELQCAVFQAVWSTISTKGNNEHFIKEFDKRSEREPDTFAAASYDGLWVLATAMKAANSTQPGKVREALLKIKDHQGALGTYDYTQGTGAPTLSGEAMIIDGGKAKAYESGQSCTA</sequence>
<dbReference type="RefSeq" id="WP_103938410.1">
    <property type="nucleotide sequence ID" value="NZ_FNVO01000005.1"/>
</dbReference>
<comment type="similarity">
    <text evidence="1">Belongs to the leucine-binding protein family.</text>
</comment>
<evidence type="ECO:0000313" key="5">
    <source>
        <dbReference type="EMBL" id="SEG48267.1"/>
    </source>
</evidence>